<protein>
    <submittedName>
        <fullName evidence="2">Uncharacterized protein</fullName>
    </submittedName>
</protein>
<feature type="region of interest" description="Disordered" evidence="1">
    <location>
        <begin position="60"/>
        <end position="81"/>
    </location>
</feature>
<keyword evidence="3" id="KW-1185">Reference proteome</keyword>
<proteinExistence type="predicted"/>
<reference evidence="2 3" key="1">
    <citation type="submission" date="2016-09" db="EMBL/GenBank/DDBJ databases">
        <title>Extensive genetic diversity and differential bi-allelic expression allows diatom success in the polar Southern Ocean.</title>
        <authorList>
            <consortium name="DOE Joint Genome Institute"/>
            <person name="Mock T."/>
            <person name="Otillar R.P."/>
            <person name="Strauss J."/>
            <person name="Dupont C."/>
            <person name="Frickenhaus S."/>
            <person name="Maumus F."/>
            <person name="Mcmullan M."/>
            <person name="Sanges R."/>
            <person name="Schmutz J."/>
            <person name="Toseland A."/>
            <person name="Valas R."/>
            <person name="Veluchamy A."/>
            <person name="Ward B.J."/>
            <person name="Allen A."/>
            <person name="Barry K."/>
            <person name="Falciatore A."/>
            <person name="Ferrante M."/>
            <person name="Fortunato A.E."/>
            <person name="Gloeckner G."/>
            <person name="Gruber A."/>
            <person name="Hipkin R."/>
            <person name="Janech M."/>
            <person name="Kroth P."/>
            <person name="Leese F."/>
            <person name="Lindquist E."/>
            <person name="Lyon B.R."/>
            <person name="Martin J."/>
            <person name="Mayer C."/>
            <person name="Parker M."/>
            <person name="Quesneville H."/>
            <person name="Raymond J."/>
            <person name="Uhlig C."/>
            <person name="Valentin K.U."/>
            <person name="Worden A.Z."/>
            <person name="Armbrust E.V."/>
            <person name="Bowler C."/>
            <person name="Green B."/>
            <person name="Moulton V."/>
            <person name="Van Oosterhout C."/>
            <person name="Grigoriev I."/>
        </authorList>
    </citation>
    <scope>NUCLEOTIDE SEQUENCE [LARGE SCALE GENOMIC DNA]</scope>
    <source>
        <strain evidence="2 3">CCMP1102</strain>
    </source>
</reference>
<gene>
    <name evidence="2" type="ORF">FRACYDRAFT_196982</name>
</gene>
<evidence type="ECO:0000256" key="1">
    <source>
        <dbReference type="SAM" id="MobiDB-lite"/>
    </source>
</evidence>
<accession>A0A1E7EPU3</accession>
<dbReference type="InParanoid" id="A0A1E7EPU3"/>
<evidence type="ECO:0000313" key="2">
    <source>
        <dbReference type="EMBL" id="OEU07951.1"/>
    </source>
</evidence>
<dbReference type="OrthoDB" id="523511at2759"/>
<evidence type="ECO:0000313" key="3">
    <source>
        <dbReference type="Proteomes" id="UP000095751"/>
    </source>
</evidence>
<dbReference type="KEGG" id="fcy:FRACYDRAFT_196982"/>
<organism evidence="2 3">
    <name type="scientific">Fragilariopsis cylindrus CCMP1102</name>
    <dbReference type="NCBI Taxonomy" id="635003"/>
    <lineage>
        <taxon>Eukaryota</taxon>
        <taxon>Sar</taxon>
        <taxon>Stramenopiles</taxon>
        <taxon>Ochrophyta</taxon>
        <taxon>Bacillariophyta</taxon>
        <taxon>Bacillariophyceae</taxon>
        <taxon>Bacillariophycidae</taxon>
        <taxon>Bacillariales</taxon>
        <taxon>Bacillariaceae</taxon>
        <taxon>Fragilariopsis</taxon>
    </lineage>
</organism>
<name>A0A1E7EPU3_9STRA</name>
<dbReference type="AlphaFoldDB" id="A0A1E7EPU3"/>
<dbReference type="Proteomes" id="UP000095751">
    <property type="component" value="Unassembled WGS sequence"/>
</dbReference>
<feature type="region of interest" description="Disordered" evidence="1">
    <location>
        <begin position="100"/>
        <end position="124"/>
    </location>
</feature>
<sequence length="332" mass="35935">MALLLTYSNRSSFVSSFSIIPPVATTTITTTTTSTPPLPKLLTPLQQWNSNSNLNSNSNSNSFFSSTTSSSTTSGTSSSKYPLSSSALLLLADNNGVTDTSTTSSSAVGSSVLSKNNNNNSNNNNLVGTNKVNFLNSLDTMDTLNDATKERTTLLNKMISENNTETKTNSHLQSASPNPIAVGKWKVIYAPHISTAANILNGKFDVQYDLFYDEKEEEDGSASTAVVVSHAYYDFPIIGKGYLSVSGTYGIDFNKAWIKPISKSKSQEEESQSQPYASLKDVPDSLMKTIINEIGKRAFVESVAVFPVSFLDSNMIVFEFQLFGTKICACKQ</sequence>
<dbReference type="EMBL" id="KV784383">
    <property type="protein sequence ID" value="OEU07951.1"/>
    <property type="molecule type" value="Genomic_DNA"/>
</dbReference>